<feature type="compositionally biased region" description="Low complexity" evidence="3">
    <location>
        <begin position="482"/>
        <end position="491"/>
    </location>
</feature>
<accession>A0AAD5TBK1</accession>
<dbReference type="PROSITE" id="PS50002">
    <property type="entry name" value="SH3"/>
    <property type="match status" value="1"/>
</dbReference>
<proteinExistence type="predicted"/>
<feature type="region of interest" description="Disordered" evidence="3">
    <location>
        <begin position="675"/>
        <end position="763"/>
    </location>
</feature>
<keyword evidence="4" id="KW-0812">Transmembrane</keyword>
<evidence type="ECO:0000256" key="5">
    <source>
        <dbReference type="SAM" id="SignalP"/>
    </source>
</evidence>
<feature type="compositionally biased region" description="Polar residues" evidence="3">
    <location>
        <begin position="411"/>
        <end position="441"/>
    </location>
</feature>
<evidence type="ECO:0000313" key="8">
    <source>
        <dbReference type="Proteomes" id="UP001212152"/>
    </source>
</evidence>
<protein>
    <recommendedName>
        <fullName evidence="6">SH3 domain-containing protein</fullName>
    </recommendedName>
</protein>
<feature type="domain" description="SH3" evidence="6">
    <location>
        <begin position="496"/>
        <end position="557"/>
    </location>
</feature>
<evidence type="ECO:0000256" key="3">
    <source>
        <dbReference type="SAM" id="MobiDB-lite"/>
    </source>
</evidence>
<dbReference type="EMBL" id="JADGJQ010000113">
    <property type="protein sequence ID" value="KAJ3169015.1"/>
    <property type="molecule type" value="Genomic_DNA"/>
</dbReference>
<keyword evidence="5" id="KW-0732">Signal</keyword>
<keyword evidence="8" id="KW-1185">Reference proteome</keyword>
<evidence type="ECO:0000259" key="6">
    <source>
        <dbReference type="PROSITE" id="PS50002"/>
    </source>
</evidence>
<gene>
    <name evidence="7" type="ORF">HDU87_000889</name>
</gene>
<feature type="compositionally biased region" description="Low complexity" evidence="3">
    <location>
        <begin position="727"/>
        <end position="738"/>
    </location>
</feature>
<evidence type="ECO:0000256" key="2">
    <source>
        <dbReference type="PROSITE-ProRule" id="PRU00192"/>
    </source>
</evidence>
<feature type="compositionally biased region" description="Low complexity" evidence="3">
    <location>
        <begin position="327"/>
        <end position="344"/>
    </location>
</feature>
<organism evidence="7 8">
    <name type="scientific">Geranomyces variabilis</name>
    <dbReference type="NCBI Taxonomy" id="109894"/>
    <lineage>
        <taxon>Eukaryota</taxon>
        <taxon>Fungi</taxon>
        <taxon>Fungi incertae sedis</taxon>
        <taxon>Chytridiomycota</taxon>
        <taxon>Chytridiomycota incertae sedis</taxon>
        <taxon>Chytridiomycetes</taxon>
        <taxon>Spizellomycetales</taxon>
        <taxon>Powellomycetaceae</taxon>
        <taxon>Geranomyces</taxon>
    </lineage>
</organism>
<reference evidence="7" key="1">
    <citation type="submission" date="2020-05" db="EMBL/GenBank/DDBJ databases">
        <title>Phylogenomic resolution of chytrid fungi.</title>
        <authorList>
            <person name="Stajich J.E."/>
            <person name="Amses K."/>
            <person name="Simmons R."/>
            <person name="Seto K."/>
            <person name="Myers J."/>
            <person name="Bonds A."/>
            <person name="Quandt C.A."/>
            <person name="Barry K."/>
            <person name="Liu P."/>
            <person name="Grigoriev I."/>
            <person name="Longcore J.E."/>
            <person name="James T.Y."/>
        </authorList>
    </citation>
    <scope>NUCLEOTIDE SEQUENCE</scope>
    <source>
        <strain evidence="7">JEL0379</strain>
    </source>
</reference>
<sequence>MSPLLVSVPSFGFALLAGLALVHSPAALAAPAAPAPNANSLCFYPPATSVCGAAFAGYPIYVPVSDKNATNVIDSDARLSKLASAWSAPSDIAKLVASPATGCSTNTALVTDAANAVRYQASVWCSAVVAQTLLTTSCLAKAATQPGQTSPAVLCDAQCKIASDTMQAIWSNQTICPAPVGPQAQNQTLQRAGYLSIYQNFNKGYSSYCDYARFAVQQGNAVCYDGLPDGAGGALCGYATDALAQSQCAANTADPCCAALLLSIKTNKPFVKPSAIGTDDGGSKTRNIIITVGIVIIALISAGVGAYFCCRGRERRRRTKADKFRKNSSNNNTFFRFNDEQSSVPPVPPLPQNLRHGNEKAPEVHNSSYHREQMSPNVQDGWNPRANEQYHVQEPQNAYRSDIPLSPMPSPTRSHPQAGLANNNGQNTHPGSYDQARSVQQGVAPPATMAAPPRGDYSNPHLNRSPWDAPVVTAQPAPPPSVSSEATPASEDGSDILNIPMRVLHHYVPTLTDELPLQAGTEIIMVKCFDDGWALGVNPLTGQTGAFPLVCVAASENVEHTVAPVALAAAERARSPAFDRVSDMTFAKRVSSQQYLSRVDLTQLAAISSSDRMMGGVRSSATGSGAGENRPGDKTTASFRALGSPLPRESFGTLPAYSQSAAPVSMLAFPEPPRVQPFVVGSDHEDDFDQPPSQRRTIIEPAQPPPSAPARNVIPPPRLTVPPPATSEPAVAAAPAGPFDDHHRIDHDEPPAGPAPTLPELSLGSIGFDLGAAAAEEPHTGYASVVQDEDDNANPFKSA</sequence>
<keyword evidence="4" id="KW-1133">Transmembrane helix</keyword>
<dbReference type="Pfam" id="PF14604">
    <property type="entry name" value="SH3_9"/>
    <property type="match status" value="1"/>
</dbReference>
<comment type="caution">
    <text evidence="7">The sequence shown here is derived from an EMBL/GenBank/DDBJ whole genome shotgun (WGS) entry which is preliminary data.</text>
</comment>
<feature type="compositionally biased region" description="Basic and acidic residues" evidence="3">
    <location>
        <begin position="356"/>
        <end position="367"/>
    </location>
</feature>
<feature type="region of interest" description="Disordered" evidence="3">
    <location>
        <begin position="614"/>
        <end position="645"/>
    </location>
</feature>
<feature type="chain" id="PRO_5041987459" description="SH3 domain-containing protein" evidence="5">
    <location>
        <begin position="30"/>
        <end position="799"/>
    </location>
</feature>
<dbReference type="SMART" id="SM00326">
    <property type="entry name" value="SH3"/>
    <property type="match status" value="1"/>
</dbReference>
<keyword evidence="1 2" id="KW-0728">SH3 domain</keyword>
<evidence type="ECO:0000313" key="7">
    <source>
        <dbReference type="EMBL" id="KAJ3169015.1"/>
    </source>
</evidence>
<evidence type="ECO:0000256" key="4">
    <source>
        <dbReference type="SAM" id="Phobius"/>
    </source>
</evidence>
<feature type="region of interest" description="Disordered" evidence="3">
    <location>
        <begin position="319"/>
        <end position="367"/>
    </location>
</feature>
<feature type="compositionally biased region" description="Pro residues" evidence="3">
    <location>
        <begin position="702"/>
        <end position="726"/>
    </location>
</feature>
<dbReference type="Gene3D" id="2.30.30.40">
    <property type="entry name" value="SH3 Domains"/>
    <property type="match status" value="1"/>
</dbReference>
<dbReference type="InterPro" id="IPR036028">
    <property type="entry name" value="SH3-like_dom_sf"/>
</dbReference>
<feature type="region of interest" description="Disordered" evidence="3">
    <location>
        <begin position="779"/>
        <end position="799"/>
    </location>
</feature>
<feature type="compositionally biased region" description="Basic and acidic residues" evidence="3">
    <location>
        <begin position="739"/>
        <end position="750"/>
    </location>
</feature>
<dbReference type="Proteomes" id="UP001212152">
    <property type="component" value="Unassembled WGS sequence"/>
</dbReference>
<dbReference type="SUPFAM" id="SSF50044">
    <property type="entry name" value="SH3-domain"/>
    <property type="match status" value="1"/>
</dbReference>
<dbReference type="InterPro" id="IPR001452">
    <property type="entry name" value="SH3_domain"/>
</dbReference>
<dbReference type="AlphaFoldDB" id="A0AAD5TBK1"/>
<name>A0AAD5TBK1_9FUNG</name>
<keyword evidence="4" id="KW-0472">Membrane</keyword>
<feature type="region of interest" description="Disordered" evidence="3">
    <location>
        <begin position="400"/>
        <end position="494"/>
    </location>
</feature>
<feature type="signal peptide" evidence="5">
    <location>
        <begin position="1"/>
        <end position="29"/>
    </location>
</feature>
<evidence type="ECO:0000256" key="1">
    <source>
        <dbReference type="ARBA" id="ARBA00022443"/>
    </source>
</evidence>
<feature type="transmembrane region" description="Helical" evidence="4">
    <location>
        <begin position="288"/>
        <end position="310"/>
    </location>
</feature>